<dbReference type="EMBL" id="CP016793">
    <property type="protein sequence ID" value="ANZ38789.1"/>
    <property type="molecule type" value="Genomic_DNA"/>
</dbReference>
<feature type="transmembrane region" description="Helical" evidence="1">
    <location>
        <begin position="132"/>
        <end position="153"/>
    </location>
</feature>
<evidence type="ECO:0000256" key="1">
    <source>
        <dbReference type="SAM" id="Phobius"/>
    </source>
</evidence>
<accession>A0A1B2HM41</accession>
<evidence type="ECO:0000313" key="2">
    <source>
        <dbReference type="EMBL" id="ANZ38789.1"/>
    </source>
</evidence>
<keyword evidence="1" id="KW-0472">Membrane</keyword>
<gene>
    <name evidence="2" type="ORF">BBK82_24720</name>
</gene>
<proteinExistence type="predicted"/>
<keyword evidence="1" id="KW-1133">Transmembrane helix</keyword>
<dbReference type="RefSeq" id="WP_065917135.1">
    <property type="nucleotide sequence ID" value="NZ_CP016793.1"/>
</dbReference>
<name>A0A1B2HM41_9PSEU</name>
<dbReference type="KEGG" id="led:BBK82_24720"/>
<organism evidence="2 3">
    <name type="scientific">Lentzea guizhouensis</name>
    <dbReference type="NCBI Taxonomy" id="1586287"/>
    <lineage>
        <taxon>Bacteria</taxon>
        <taxon>Bacillati</taxon>
        <taxon>Actinomycetota</taxon>
        <taxon>Actinomycetes</taxon>
        <taxon>Pseudonocardiales</taxon>
        <taxon>Pseudonocardiaceae</taxon>
        <taxon>Lentzea</taxon>
    </lineage>
</organism>
<dbReference type="STRING" id="1586287.BBK82_24720"/>
<keyword evidence="1" id="KW-0812">Transmembrane</keyword>
<feature type="transmembrane region" description="Helical" evidence="1">
    <location>
        <begin position="93"/>
        <end position="112"/>
    </location>
</feature>
<feature type="transmembrane region" description="Helical" evidence="1">
    <location>
        <begin position="62"/>
        <end position="81"/>
    </location>
</feature>
<dbReference type="Proteomes" id="UP000093053">
    <property type="component" value="Chromosome"/>
</dbReference>
<evidence type="ECO:0000313" key="3">
    <source>
        <dbReference type="Proteomes" id="UP000093053"/>
    </source>
</evidence>
<sequence>MTDRRIAAGVVLLGGVLAGAGSLLDLFVTRFGGSPPASQFVSLWSTRTDQPGRLEVDGVMDAGWPVVAATAVMVVAALLTLTRLAGAARIATVVGAGALLGVVLVFMLDVWFRERLLEEFTSDQEVTLTLTYLPGLYLLLAGTLVGLAGAVLVQRHPVEPVVSDDVPAEGVETPVEPKGD</sequence>
<dbReference type="AlphaFoldDB" id="A0A1B2HM41"/>
<reference evidence="2 3" key="1">
    <citation type="submission" date="2016-07" db="EMBL/GenBank/DDBJ databases">
        <title>Complete genome sequence of the Lentzea guizhouensis DHS C013.</title>
        <authorList>
            <person name="Cao C."/>
        </authorList>
    </citation>
    <scope>NUCLEOTIDE SEQUENCE [LARGE SCALE GENOMIC DNA]</scope>
    <source>
        <strain evidence="2 3">DHS C013</strain>
    </source>
</reference>
<keyword evidence="3" id="KW-1185">Reference proteome</keyword>
<protein>
    <submittedName>
        <fullName evidence="2">Uncharacterized protein</fullName>
    </submittedName>
</protein>